<dbReference type="PROSITE" id="PS51688">
    <property type="entry name" value="ICA"/>
    <property type="match status" value="1"/>
</dbReference>
<accession>A0A6C0I9Y4</accession>
<name>A0A6C0I9Y4_9ZZZZ</name>
<proteinExistence type="predicted"/>
<feature type="domain" description="Peptidase S74" evidence="1">
    <location>
        <begin position="2005"/>
        <end position="2116"/>
    </location>
</feature>
<dbReference type="Pfam" id="PF13884">
    <property type="entry name" value="Peptidase_S74"/>
    <property type="match status" value="1"/>
</dbReference>
<dbReference type="InterPro" id="IPR030392">
    <property type="entry name" value="S74_ICA"/>
</dbReference>
<protein>
    <recommendedName>
        <fullName evidence="1">Peptidase S74 domain-containing protein</fullName>
    </recommendedName>
</protein>
<dbReference type="EMBL" id="MN740143">
    <property type="protein sequence ID" value="QHT89589.1"/>
    <property type="molecule type" value="Genomic_DNA"/>
</dbReference>
<evidence type="ECO:0000313" key="2">
    <source>
        <dbReference type="EMBL" id="QHT89589.1"/>
    </source>
</evidence>
<sequence>MDDFIIQGSEPILKVDSLGIGITAFSDIEQLSLSDKEYLVVGDRHGTPNYSNQYDTKWNMYVNHEGVAINTSRNVSSNYRDPNASLYINRNIQCDGMINAHGIQFSNISISGVIGSNTIVDLIKNINILSQSQPFRTGIATYFNNIYDLQYLVQNIYTPNYLTLGGLVDTSYNQHPLNINSTPNNDFNNIHLAMRNDTYNDDTKELSKFSIGIIGGSNKSPAVISTTRGMPLEFHVNKSSVEMNSLYNRNAIPTYLNDAQQPAMTIDENGNVCIGKSKAANVMYYKNVLENGVSTNILLTKQTAFDVKGASKFDDIIIYDNYANTYKHIDDVYIRADGVGIIRPSQITEGIFYGSNYIFNNISLNNRLTTKYITATDMLNATNINADNILINNSATFNGNISFQNTNELSMNSLNVVNDLLIGGLRVSPINIKDTALGYTTISNSEDGSNYFFTYVHSNIANLDANQNISFPNKMSLGPNTSEGIAGVLNIYKNSSSNNNFEIVLQERVNTNKYVANIGRLSHLDFYDNSLIINTNNIDGKKHNIYFYPSYDTSKLQNNAYFPNLINTPPMLSITNEGVGINNKIPRQDLHLDINGKMSATEYYVSKDEAIAKMSGFVYNTKNYFNIYNENTFKYCINYDNINSYSAKMQGLNVKNGINSDQYYQNDKLIETLQVTNNPTSFFTNKNIAIGWGGEDVHLPLQIRNTAITEYNYSVIRIYRGVRGGGINNNADFSGIDICEYDRDLNDDRNLERWFIYKNHKFNDVDSRDIRRIGPLQVGYTDKTIEPTSYGMSMYYNSLNSNYHIDFNNPNVSYDFADEKSNIAVSIYGDLDVYGNINIIDNNSNNFNFRLKKLEDVAEFAKYIEVKSASNVIYRNLIDHDDIEHSGQNIIFKPIKSMIVDSIINDSIPFVIKQNNDALSAAKFITYSSNLSCSSALELGIYRYNNFTTGYDADSNNIKNMVQFRVANKNTSNTCLTLSYYKNDNNNTFYHPFVEFNNNFTKTYMRLGQGDKKYNSNISLHIDDDNKCGIQITNIENPVKINLVNVEGDNNKYNILSSGGNQNNFKFTIDVADISASKQEPDTSDLVNIFTIAPYTANNNMRDGARYGFNDTSPNQTMAVNSEYDEQTMKLTSRYTKDYIYTKVAINTSNLQLTASRIANDWDNDSKVYDAVFTYNIANSNTQLSDIYGNAIEGGNNNTIVSKMLNTKKEVAYLSIHSNINLTFRFNESNANITNNNYNSITYNNNAVVNPKYKVAFNNGGTGYLFNIYPELSDTSNKIIGLDNTLLINKETSNIFNLTLNNNVVSSHYEMSCIFNNIYKVPSYFANITTSNTQITSNYAKVVNSNIITLTNEIYSYLPNITSVSYNRFKLFENTNVIRLDDIGAMSNVYLRAITSNIVRYNFAPTYEGKFALFRTNNFIINSSNIVPNTLSNSNYIINYSSNIAYANDGASYNNISNVVVIRSSNELIDGAYNTELFYANSNIQINDEFTIYGASLSNTIFMNEYYRRYVSNSNINIQRTNYNRVNLKPQIILANSIKDDFIDRNSLINEIYSYDGNLKFNFRDNQFEHPQLLIDKTGNVKFFGSVSTSNDLYISGNIFNVGGSNIIEDLDRKISSLETKNNDLIYATCNILVAKADLNDLNASNYVLATSNILVAKADFNDLNASNYLRATSNILVTKADFNDFNTSNYVRATSNILVTKANFNDLNASNYVLATSNILVARANFNDLNVSNYVRSSSNILVSKADLNDLNASNYVRATSNILVVRAGVNDLNASNYVLNTSNVISRRITGLTTDMIYEDINAKNKFIVSNTYNNNMLVNGDLTISSNLIVHGASTTLATEVYTTERLEINNENNTTNAFVITQKDLINDIMRASNRDNNVFTIKNNGDVSIRGNFIRSNRDVITDTSNYVFATSNILSKKIDDNVAVINSAILQNDRNSSNYVAKTNENLSIAIGNISTPWTETTSNIFIFNNVSIGTSSNIDTLTIDGGIIASRGIVSSFSDNRLKNHTSNIANPIDLINKLNGFHYTPNDMALQYGFPSVPDVGLSAQEVQSVLPEIVRIAPFDMMLDSYNNIISKSGDNYLTICYEKLAPLFVESIKALKKELDEVKRELAELRDGKR</sequence>
<reference evidence="2" key="1">
    <citation type="journal article" date="2020" name="Nature">
        <title>Giant virus diversity and host interactions through global metagenomics.</title>
        <authorList>
            <person name="Schulz F."/>
            <person name="Roux S."/>
            <person name="Paez-Espino D."/>
            <person name="Jungbluth S."/>
            <person name="Walsh D.A."/>
            <person name="Denef V.J."/>
            <person name="McMahon K.D."/>
            <person name="Konstantinidis K.T."/>
            <person name="Eloe-Fadrosh E.A."/>
            <person name="Kyrpides N.C."/>
            <person name="Woyke T."/>
        </authorList>
    </citation>
    <scope>NUCLEOTIDE SEQUENCE</scope>
    <source>
        <strain evidence="2">GVMAG-M-3300023184-60</strain>
    </source>
</reference>
<organism evidence="2">
    <name type="scientific">viral metagenome</name>
    <dbReference type="NCBI Taxonomy" id="1070528"/>
    <lineage>
        <taxon>unclassified sequences</taxon>
        <taxon>metagenomes</taxon>
        <taxon>organismal metagenomes</taxon>
    </lineage>
</organism>
<evidence type="ECO:0000259" key="1">
    <source>
        <dbReference type="PROSITE" id="PS51688"/>
    </source>
</evidence>